<protein>
    <recommendedName>
        <fullName evidence="1">BURP domain-containing protein</fullName>
    </recommendedName>
</protein>
<dbReference type="PROSITE" id="PS51277">
    <property type="entry name" value="BURP"/>
    <property type="match status" value="1"/>
</dbReference>
<dbReference type="Pfam" id="PF03181">
    <property type="entry name" value="BURP"/>
    <property type="match status" value="1"/>
</dbReference>
<comment type="caution">
    <text evidence="2">The sequence shown here is derived from an EMBL/GenBank/DDBJ whole genome shotgun (WGS) entry which is preliminary data.</text>
</comment>
<evidence type="ECO:0000259" key="1">
    <source>
        <dbReference type="PROSITE" id="PS51277"/>
    </source>
</evidence>
<reference evidence="2 3" key="2">
    <citation type="journal article" date="2017" name="Front. Plant Sci.">
        <title>Gene Classification and Mining of Molecular Markers Useful in Red Clover (Trifolium pratense) Breeding.</title>
        <authorList>
            <person name="Istvanek J."/>
            <person name="Dluhosova J."/>
            <person name="Dluhos P."/>
            <person name="Patkova L."/>
            <person name="Nedelnik J."/>
            <person name="Repkova J."/>
        </authorList>
    </citation>
    <scope>NUCLEOTIDE SEQUENCE [LARGE SCALE GENOMIC DNA]</scope>
    <source>
        <strain evidence="3">cv. Tatra</strain>
        <tissue evidence="2">Young leaves</tissue>
    </source>
</reference>
<dbReference type="AlphaFoldDB" id="A0A2K3LGB2"/>
<dbReference type="InterPro" id="IPR004873">
    <property type="entry name" value="BURP_dom"/>
</dbReference>
<feature type="domain" description="BURP" evidence="1">
    <location>
        <begin position="1"/>
        <end position="95"/>
    </location>
</feature>
<evidence type="ECO:0000313" key="2">
    <source>
        <dbReference type="EMBL" id="PNX77566.1"/>
    </source>
</evidence>
<proteinExistence type="predicted"/>
<dbReference type="Proteomes" id="UP000236291">
    <property type="component" value="Unassembled WGS sequence"/>
</dbReference>
<dbReference type="PANTHER" id="PTHR31236:SF2">
    <property type="entry name" value="BURP DOMAIN PROTEIN RD22"/>
    <property type="match status" value="1"/>
</dbReference>
<accession>A0A2K3LGB2</accession>
<reference evidence="2 3" key="1">
    <citation type="journal article" date="2014" name="Am. J. Bot.">
        <title>Genome assembly and annotation for red clover (Trifolium pratense; Fabaceae).</title>
        <authorList>
            <person name="Istvanek J."/>
            <person name="Jaros M."/>
            <person name="Krenek A."/>
            <person name="Repkova J."/>
        </authorList>
    </citation>
    <scope>NUCLEOTIDE SEQUENCE [LARGE SCALE GENOMIC DNA]</scope>
    <source>
        <strain evidence="3">cv. Tatra</strain>
        <tissue evidence="2">Young leaves</tissue>
    </source>
</reference>
<dbReference type="EMBL" id="ASHM01032584">
    <property type="protein sequence ID" value="PNX77566.1"/>
    <property type="molecule type" value="Genomic_DNA"/>
</dbReference>
<dbReference type="SMART" id="SM01045">
    <property type="entry name" value="BURP"/>
    <property type="match status" value="1"/>
</dbReference>
<dbReference type="PANTHER" id="PTHR31236">
    <property type="entry name" value="BURP DOMAIN PROTEIN USPL1-LIKE"/>
    <property type="match status" value="1"/>
</dbReference>
<gene>
    <name evidence="2" type="ORF">L195_g033534</name>
</gene>
<dbReference type="InterPro" id="IPR044816">
    <property type="entry name" value="BURP"/>
</dbReference>
<sequence>MVDFAISKLGKNVEVVSTEMENESIFYCHKMHATNAYSVPLEGVDGSKVKAIAVCHTDTSEWNPKHISLQVLKVEPGTVPVCHFIPHGHVVWVSK</sequence>
<dbReference type="STRING" id="57577.A0A2K3LGB2"/>
<name>A0A2K3LGB2_TRIPR</name>
<organism evidence="2 3">
    <name type="scientific">Trifolium pratense</name>
    <name type="common">Red clover</name>
    <dbReference type="NCBI Taxonomy" id="57577"/>
    <lineage>
        <taxon>Eukaryota</taxon>
        <taxon>Viridiplantae</taxon>
        <taxon>Streptophyta</taxon>
        <taxon>Embryophyta</taxon>
        <taxon>Tracheophyta</taxon>
        <taxon>Spermatophyta</taxon>
        <taxon>Magnoliopsida</taxon>
        <taxon>eudicotyledons</taxon>
        <taxon>Gunneridae</taxon>
        <taxon>Pentapetalae</taxon>
        <taxon>rosids</taxon>
        <taxon>fabids</taxon>
        <taxon>Fabales</taxon>
        <taxon>Fabaceae</taxon>
        <taxon>Papilionoideae</taxon>
        <taxon>50 kb inversion clade</taxon>
        <taxon>NPAAA clade</taxon>
        <taxon>Hologalegina</taxon>
        <taxon>IRL clade</taxon>
        <taxon>Trifolieae</taxon>
        <taxon>Trifolium</taxon>
    </lineage>
</organism>
<evidence type="ECO:0000313" key="3">
    <source>
        <dbReference type="Proteomes" id="UP000236291"/>
    </source>
</evidence>